<protein>
    <recommendedName>
        <fullName evidence="2">LTD domain-containing protein</fullName>
    </recommendedName>
</protein>
<accession>A0A1F6EDF8</accession>
<proteinExistence type="predicted"/>
<dbReference type="InterPro" id="IPR001322">
    <property type="entry name" value="Lamin_tail_dom"/>
</dbReference>
<dbReference type="EMBL" id="MFLV01000011">
    <property type="protein sequence ID" value="OGG71640.1"/>
    <property type="molecule type" value="Genomic_DNA"/>
</dbReference>
<dbReference type="AlphaFoldDB" id="A0A1F6EDF8"/>
<evidence type="ECO:0000313" key="4">
    <source>
        <dbReference type="Proteomes" id="UP000179115"/>
    </source>
</evidence>
<evidence type="ECO:0000259" key="2">
    <source>
        <dbReference type="PROSITE" id="PS51841"/>
    </source>
</evidence>
<dbReference type="PROSITE" id="PS51841">
    <property type="entry name" value="LTD"/>
    <property type="match status" value="1"/>
</dbReference>
<name>A0A1F6EDF8_9BACT</name>
<evidence type="ECO:0000313" key="3">
    <source>
        <dbReference type="EMBL" id="OGG71640.1"/>
    </source>
</evidence>
<feature type="region of interest" description="Disordered" evidence="1">
    <location>
        <begin position="62"/>
        <end position="90"/>
    </location>
</feature>
<reference evidence="3 4" key="1">
    <citation type="journal article" date="2016" name="Nat. Commun.">
        <title>Thousands of microbial genomes shed light on interconnected biogeochemical processes in an aquifer system.</title>
        <authorList>
            <person name="Anantharaman K."/>
            <person name="Brown C.T."/>
            <person name="Hug L.A."/>
            <person name="Sharon I."/>
            <person name="Castelle C.J."/>
            <person name="Probst A.J."/>
            <person name="Thomas B.C."/>
            <person name="Singh A."/>
            <person name="Wilkins M.J."/>
            <person name="Karaoz U."/>
            <person name="Brodie E.L."/>
            <person name="Williams K.H."/>
            <person name="Hubbard S.S."/>
            <person name="Banfield J.F."/>
        </authorList>
    </citation>
    <scope>NUCLEOTIDE SEQUENCE [LARGE SCALE GENOMIC DNA]</scope>
</reference>
<sequence length="293" mass="32086">MNAKNDLFFFLFILFVVGIAWLLTGGPEKLTSRNPFLFPPPPLGTGTTYGSGEGWLSFLKGSGKEKPSTTSKTPGATSASATVQLRSSSAKATKPSEEYVTIEVKGGAVDITGWRLKSQITGRETTIGKGAALAYSAQVNPESDIVLQPGEKAVIVTGRSPIGVSFRLNKCSGYFAQFQKFTPSLPKHCPAPDEELDLFGPKNLPDACIDFIERAPRCQMVVSMPTTLPPECVPFITEKLNYNQCVSAHRSDSDFIEHEWRVYLNRPEELWKAQREVIDLIDTSGKVISTVTY</sequence>
<dbReference type="Proteomes" id="UP000179115">
    <property type="component" value="Unassembled WGS sequence"/>
</dbReference>
<gene>
    <name evidence="3" type="ORF">A3A35_00525</name>
</gene>
<feature type="domain" description="LTD" evidence="2">
    <location>
        <begin position="73"/>
        <end position="293"/>
    </location>
</feature>
<feature type="compositionally biased region" description="Polar residues" evidence="1">
    <location>
        <begin position="68"/>
        <end position="90"/>
    </location>
</feature>
<dbReference type="STRING" id="1798508.A3A35_00525"/>
<evidence type="ECO:0000256" key="1">
    <source>
        <dbReference type="SAM" id="MobiDB-lite"/>
    </source>
</evidence>
<organism evidence="3 4">
    <name type="scientific">Candidatus Kaiserbacteria bacterium RIFCSPLOWO2_01_FULL_51_21</name>
    <dbReference type="NCBI Taxonomy" id="1798508"/>
    <lineage>
        <taxon>Bacteria</taxon>
        <taxon>Candidatus Kaiseribacteriota</taxon>
    </lineage>
</organism>
<comment type="caution">
    <text evidence="3">The sequence shown here is derived from an EMBL/GenBank/DDBJ whole genome shotgun (WGS) entry which is preliminary data.</text>
</comment>